<dbReference type="InterPro" id="IPR014721">
    <property type="entry name" value="Ribsml_uS5_D2-typ_fold_subgr"/>
</dbReference>
<feature type="domain" description="MutL C-terminal dimerisation" evidence="5">
    <location>
        <begin position="764"/>
        <end position="913"/>
    </location>
</feature>
<dbReference type="CDD" id="cd03484">
    <property type="entry name" value="MutL_Trans_hPMS_2_like"/>
    <property type="match status" value="1"/>
</dbReference>
<dbReference type="GO" id="GO:0016887">
    <property type="term" value="F:ATP hydrolysis activity"/>
    <property type="evidence" value="ECO:0007669"/>
    <property type="project" value="EnsemblFungi"/>
</dbReference>
<dbReference type="InterPro" id="IPR042121">
    <property type="entry name" value="MutL_C_regsub"/>
</dbReference>
<keyword evidence="8" id="KW-1185">Reference proteome</keyword>
<evidence type="ECO:0000256" key="4">
    <source>
        <dbReference type="SAM" id="MobiDB-lite"/>
    </source>
</evidence>
<dbReference type="InterPro" id="IPR020568">
    <property type="entry name" value="Ribosomal_Su5_D2-typ_SF"/>
</dbReference>
<evidence type="ECO:0000259" key="6">
    <source>
        <dbReference type="SMART" id="SM01340"/>
    </source>
</evidence>
<dbReference type="OrthoDB" id="10263226at2759"/>
<dbReference type="Gene3D" id="3.30.565.10">
    <property type="entry name" value="Histidine kinase-like ATPase, C-terminal domain"/>
    <property type="match status" value="1"/>
</dbReference>
<dbReference type="GO" id="GO:0003697">
    <property type="term" value="F:single-stranded DNA binding"/>
    <property type="evidence" value="ECO:0007669"/>
    <property type="project" value="EnsemblFungi"/>
</dbReference>
<dbReference type="FunFam" id="3.30.1370.100:FF:000001">
    <property type="entry name" value="Mismatch repair endonuclease pms1, putative"/>
    <property type="match status" value="1"/>
</dbReference>
<dbReference type="InterPro" id="IPR014790">
    <property type="entry name" value="MutL_C"/>
</dbReference>
<dbReference type="InParanoid" id="B5RSU6"/>
<sequence length="959" mass="108758">MAIQNINAGDIQRITSGQVIIDLVSIVKELVENSIDASSSKIEVLFKNSGLDSIEIIDDGIGIGEDDFTSVCLKHCTSKLSTFEQLSEVNTLGFRGEALSSLCSVSNLRITTCTKENYPRATELKYNAMGVLINKKKVIGGIKGTSILVSSLFHNLPVRQKNLQKNLKREYNKAVSLLINYIIINPNIRFTVYNINPKTSKKNLIIGTKGTGSSTILDNVVNIFGSNGAYGLIPIDLSVDDIDVKFRLNRGDFPTHKKLNVQFKGYISNSSFGLGRSSGDRQYLFINGRPIIFKKFLKTINEVYKSFNHVQFPVVILNVIIDTEFLDINVTPDKRVIMIQNEDLINDILRNEVTKFFDTQNTVIPKNKSSGISLSDEKSSVSSNSTQANKVTEVVSNVNETSREAEVQKNLMVTRKREHNENETDEEAGEKKVQEENDEEEEEEEEEEVEVEDVQETIDEEEEEAEAEAEEAEEEQEDEEEEENEKEIMNLDEEVDEINDDSNSSRNKIIDNDLLVTRGTRTIGIGNNHKTQRTRDKLLSDLGVVEVGSSSTNNRRNRNNNIENEQSSDNEDVSQILNERGVEKQHNNSLEFNDSNIHESTRISLKRNRDEQLFVSESDDEPKNGNKVLDLSSFKNNASEPKRLSQQIQPDVTDNLRISIGDREVEERPIKRTKTMVSRDEITFNEDPAVITKHTSKSYVHNLSTTLDVDLQHIYSELEKHEASGKSQEDSSRNIAIDNIESTKEAEEKLSYTISKSDFLEMRLIGQFNLGFILVTLNSSNNLFIIDQHASDEKYNFEKLTEITTFQNQTLVIPKTIELNAIDEMIVMDNLSVFKQNGFVIQVEEDNPPGKRIKLISLPVSKNVLFDISDFHELIHLINTHNSTSNEGIKCSKIRSLLAMRACRSSIMIGQHLNRKTMTKILTNLSKLDKPWNCPHGRPTMRHLTELQKWSSFKDDYQL</sequence>
<evidence type="ECO:0000256" key="3">
    <source>
        <dbReference type="ARBA" id="ARBA00023204"/>
    </source>
</evidence>
<proteinExistence type="inferred from homology"/>
<keyword evidence="3" id="KW-0234">DNA repair</keyword>
<dbReference type="OMA" id="MRPRRMP"/>
<evidence type="ECO:0000256" key="1">
    <source>
        <dbReference type="ARBA" id="ARBA00006082"/>
    </source>
</evidence>
<dbReference type="KEGG" id="dha:DEHA2A10868g"/>
<evidence type="ECO:0000313" key="7">
    <source>
        <dbReference type="EMBL" id="CAR65402.1"/>
    </source>
</evidence>
<dbReference type="GeneID" id="8998038"/>
<dbReference type="SUPFAM" id="SSF54211">
    <property type="entry name" value="Ribosomal protein S5 domain 2-like"/>
    <property type="match status" value="1"/>
</dbReference>
<dbReference type="Gene3D" id="3.30.1540.20">
    <property type="entry name" value="MutL, C-terminal domain, dimerisation subdomain"/>
    <property type="match status" value="1"/>
</dbReference>
<dbReference type="SUPFAM" id="SSF118116">
    <property type="entry name" value="DNA mismatch repair protein MutL"/>
    <property type="match status" value="1"/>
</dbReference>
<dbReference type="STRING" id="284592.B5RSU6"/>
<dbReference type="InterPro" id="IPR042120">
    <property type="entry name" value="MutL_C_dimsub"/>
</dbReference>
<dbReference type="VEuPathDB" id="FungiDB:DEHA2A10868g"/>
<dbReference type="HOGENOM" id="CLU_004131_0_2_1"/>
<dbReference type="Pfam" id="PF08676">
    <property type="entry name" value="MutL_C"/>
    <property type="match status" value="1"/>
</dbReference>
<name>B5RSU6_DEBHA</name>
<dbReference type="GO" id="GO:0140664">
    <property type="term" value="F:ATP-dependent DNA damage sensor activity"/>
    <property type="evidence" value="ECO:0007669"/>
    <property type="project" value="InterPro"/>
</dbReference>
<dbReference type="Gene3D" id="3.30.1370.100">
    <property type="entry name" value="MutL, C-terminal domain, regulatory subdomain"/>
    <property type="match status" value="1"/>
</dbReference>
<dbReference type="AlphaFoldDB" id="B5RSU6"/>
<dbReference type="InterPro" id="IPR002099">
    <property type="entry name" value="MutL/Mlh/PMS"/>
</dbReference>
<organism evidence="7 8">
    <name type="scientific">Debaryomyces hansenii (strain ATCC 36239 / CBS 767 / BCRC 21394 / JCM 1990 / NBRC 0083 / IGC 2968)</name>
    <name type="common">Yeast</name>
    <name type="synonym">Torulaspora hansenii</name>
    <dbReference type="NCBI Taxonomy" id="284592"/>
    <lineage>
        <taxon>Eukaryota</taxon>
        <taxon>Fungi</taxon>
        <taxon>Dikarya</taxon>
        <taxon>Ascomycota</taxon>
        <taxon>Saccharomycotina</taxon>
        <taxon>Pichiomycetes</taxon>
        <taxon>Debaryomycetaceae</taxon>
        <taxon>Debaryomyces</taxon>
    </lineage>
</organism>
<dbReference type="InterPro" id="IPR037198">
    <property type="entry name" value="MutL_C_sf"/>
</dbReference>
<feature type="domain" description="DNA mismatch repair protein S5" evidence="6">
    <location>
        <begin position="220"/>
        <end position="358"/>
    </location>
</feature>
<dbReference type="NCBIfam" id="TIGR00585">
    <property type="entry name" value="mutl"/>
    <property type="match status" value="1"/>
</dbReference>
<keyword evidence="2" id="KW-0227">DNA damage</keyword>
<feature type="region of interest" description="Disordered" evidence="4">
    <location>
        <begin position="720"/>
        <end position="740"/>
    </location>
</feature>
<dbReference type="InterPro" id="IPR038973">
    <property type="entry name" value="MutL/Mlh/Pms-like"/>
</dbReference>
<dbReference type="SMART" id="SM00853">
    <property type="entry name" value="MutL_C"/>
    <property type="match status" value="1"/>
</dbReference>
<feature type="compositionally biased region" description="Acidic residues" evidence="4">
    <location>
        <begin position="436"/>
        <end position="500"/>
    </location>
</feature>
<dbReference type="FunFam" id="3.30.565.10:FF:000003">
    <property type="entry name" value="DNA mismatch repair endonuclease MutL"/>
    <property type="match status" value="1"/>
</dbReference>
<feature type="region of interest" description="Disordered" evidence="4">
    <location>
        <begin position="367"/>
        <end position="507"/>
    </location>
</feature>
<dbReference type="PANTHER" id="PTHR10073:SF52">
    <property type="entry name" value="MISMATCH REPAIR ENDONUCLEASE PMS2"/>
    <property type="match status" value="1"/>
</dbReference>
<evidence type="ECO:0000313" key="8">
    <source>
        <dbReference type="Proteomes" id="UP000000599"/>
    </source>
</evidence>
<dbReference type="GO" id="GO:0000710">
    <property type="term" value="P:meiotic mismatch repair"/>
    <property type="evidence" value="ECO:0007669"/>
    <property type="project" value="EnsemblFungi"/>
</dbReference>
<dbReference type="Gene3D" id="3.30.230.10">
    <property type="match status" value="1"/>
</dbReference>
<gene>
    <name evidence="7" type="ordered locus">DEHA2A10868g</name>
</gene>
<accession>B5RSU6</accession>
<feature type="region of interest" description="Disordered" evidence="4">
    <location>
        <begin position="548"/>
        <end position="572"/>
    </location>
</feature>
<reference evidence="7 8" key="1">
    <citation type="journal article" date="2004" name="Nature">
        <title>Genome evolution in yeasts.</title>
        <authorList>
            <consortium name="Genolevures"/>
            <person name="Dujon B."/>
            <person name="Sherman D."/>
            <person name="Fischer G."/>
            <person name="Durrens P."/>
            <person name="Casaregola S."/>
            <person name="Lafontaine I."/>
            <person name="de Montigny J."/>
            <person name="Marck C."/>
            <person name="Neuveglise C."/>
            <person name="Talla E."/>
            <person name="Goffard N."/>
            <person name="Frangeul L."/>
            <person name="Aigle M."/>
            <person name="Anthouard V."/>
            <person name="Babour A."/>
            <person name="Barbe V."/>
            <person name="Barnay S."/>
            <person name="Blanchin S."/>
            <person name="Beckerich J.M."/>
            <person name="Beyne E."/>
            <person name="Bleykasten C."/>
            <person name="Boisrame A."/>
            <person name="Boyer J."/>
            <person name="Cattolico L."/>
            <person name="Confanioleri F."/>
            <person name="de Daruvar A."/>
            <person name="Despons L."/>
            <person name="Fabre E."/>
            <person name="Fairhead C."/>
            <person name="Ferry-Dumazet H."/>
            <person name="Groppi A."/>
            <person name="Hantraye F."/>
            <person name="Hennequin C."/>
            <person name="Jauniaux N."/>
            <person name="Joyet P."/>
            <person name="Kachouri R."/>
            <person name="Kerrest A."/>
            <person name="Koszul R."/>
            <person name="Lemaire M."/>
            <person name="Lesur I."/>
            <person name="Ma L."/>
            <person name="Muller H."/>
            <person name="Nicaud J.M."/>
            <person name="Nikolski M."/>
            <person name="Oztas S."/>
            <person name="Ozier-Kalogeropoulos O."/>
            <person name="Pellenz S."/>
            <person name="Potier S."/>
            <person name="Richard G.F."/>
            <person name="Straub M.L."/>
            <person name="Suleau A."/>
            <person name="Swennene D."/>
            <person name="Tekaia F."/>
            <person name="Wesolowski-Louvel M."/>
            <person name="Westhof E."/>
            <person name="Wirth B."/>
            <person name="Zeniou-Meyer M."/>
            <person name="Zivanovic I."/>
            <person name="Bolotin-Fukuhara M."/>
            <person name="Thierry A."/>
            <person name="Bouchier C."/>
            <person name="Caudron B."/>
            <person name="Scarpelli C."/>
            <person name="Gaillardin C."/>
            <person name="Weissenbach J."/>
            <person name="Wincker P."/>
            <person name="Souciet J.L."/>
        </authorList>
    </citation>
    <scope>NUCLEOTIDE SEQUENCE [LARGE SCALE GENOMIC DNA]</scope>
    <source>
        <strain evidence="8">ATCC 36239 / CBS 767 / BCRC 21394 / JCM 1990 / NBRC 0083 / IGC 2968</strain>
    </source>
</reference>
<dbReference type="EMBL" id="CR382133">
    <property type="protein sequence ID" value="CAR65402.1"/>
    <property type="molecule type" value="Genomic_DNA"/>
</dbReference>
<feature type="compositionally biased region" description="Polar residues" evidence="4">
    <location>
        <begin position="380"/>
        <end position="400"/>
    </location>
</feature>
<dbReference type="InterPro" id="IPR036890">
    <property type="entry name" value="HATPase_C_sf"/>
</dbReference>
<dbReference type="PANTHER" id="PTHR10073">
    <property type="entry name" value="DNA MISMATCH REPAIR PROTEIN MLH, PMS, MUTL"/>
    <property type="match status" value="1"/>
</dbReference>
<dbReference type="GO" id="GO:0000404">
    <property type="term" value="F:heteroduplex DNA loop binding"/>
    <property type="evidence" value="ECO:0007669"/>
    <property type="project" value="EnsemblFungi"/>
</dbReference>
<dbReference type="eggNOG" id="KOG1978">
    <property type="taxonomic scope" value="Eukaryota"/>
</dbReference>
<dbReference type="Proteomes" id="UP000000599">
    <property type="component" value="Chromosome A"/>
</dbReference>
<feature type="compositionally biased region" description="Basic and acidic residues" evidence="4">
    <location>
        <begin position="720"/>
        <end position="732"/>
    </location>
</feature>
<dbReference type="SUPFAM" id="SSF55874">
    <property type="entry name" value="ATPase domain of HSP90 chaperone/DNA topoisomerase II/histidine kinase"/>
    <property type="match status" value="1"/>
</dbReference>
<comment type="similarity">
    <text evidence="1">Belongs to the DNA mismatch repair MutL/HexB family.</text>
</comment>
<protein>
    <submittedName>
        <fullName evidence="7">DEHA2A10868p</fullName>
    </submittedName>
</protein>
<dbReference type="RefSeq" id="XP_002770025.1">
    <property type="nucleotide sequence ID" value="XM_002769979.1"/>
</dbReference>
<dbReference type="PROSITE" id="PS00058">
    <property type="entry name" value="DNA_MISMATCH_REPAIR_1"/>
    <property type="match status" value="1"/>
</dbReference>
<dbReference type="FunCoup" id="B5RSU6">
    <property type="interactions" value="781"/>
</dbReference>
<evidence type="ECO:0000256" key="2">
    <source>
        <dbReference type="ARBA" id="ARBA00022763"/>
    </source>
</evidence>
<dbReference type="GO" id="GO:0032389">
    <property type="term" value="C:MutLalpha complex"/>
    <property type="evidence" value="ECO:0007669"/>
    <property type="project" value="EnsemblFungi"/>
</dbReference>
<dbReference type="SMART" id="SM01340">
    <property type="entry name" value="DNA_mis_repair"/>
    <property type="match status" value="1"/>
</dbReference>
<dbReference type="GO" id="GO:0005524">
    <property type="term" value="F:ATP binding"/>
    <property type="evidence" value="ECO:0007669"/>
    <property type="project" value="EnsemblFungi"/>
</dbReference>
<dbReference type="InterPro" id="IPR013507">
    <property type="entry name" value="DNA_mismatch_S5_2-like"/>
</dbReference>
<dbReference type="GO" id="GO:0032139">
    <property type="term" value="F:dinucleotide insertion or deletion binding"/>
    <property type="evidence" value="ECO:0007669"/>
    <property type="project" value="EnsemblFungi"/>
</dbReference>
<evidence type="ECO:0000259" key="5">
    <source>
        <dbReference type="SMART" id="SM00853"/>
    </source>
</evidence>
<dbReference type="InterPro" id="IPR014762">
    <property type="entry name" value="DNA_mismatch_repair_CS"/>
</dbReference>
<dbReference type="Pfam" id="PF01119">
    <property type="entry name" value="DNA_mis_repair"/>
    <property type="match status" value="1"/>
</dbReference>
<dbReference type="Pfam" id="PF13589">
    <property type="entry name" value="HATPase_c_3"/>
    <property type="match status" value="1"/>
</dbReference>